<gene>
    <name evidence="6" type="primary">LOC107266063</name>
</gene>
<dbReference type="GeneID" id="107266063"/>
<protein>
    <recommendedName>
        <fullName evidence="2">Dymeclin</fullName>
    </recommendedName>
</protein>
<dbReference type="KEGG" id="ccin:107266063"/>
<proteinExistence type="inferred from homology"/>
<reference evidence="6" key="1">
    <citation type="submission" date="2025-08" db="UniProtKB">
        <authorList>
            <consortium name="RefSeq"/>
        </authorList>
    </citation>
    <scope>IDENTIFICATION</scope>
</reference>
<evidence type="ECO:0000313" key="5">
    <source>
        <dbReference type="Proteomes" id="UP000694920"/>
    </source>
</evidence>
<sequence length="188" mass="21574">MGATSSQYEDLSKNPYLLKFSGKKPISPDDPFWNQFLSYNLRPPATRNDQIKLDSQLNSIYQQFLINNMTTGNFGSLLQVSLIRTNELLATMQSQDILYAWQTYNALFAVRCVLKYLIETVGEEEIARHAEAVAPSQEPLHPGQSQVTRLETFFESLVEIIVNVSICQFWHRKKFSDLYKKLVLTSSL</sequence>
<dbReference type="Proteomes" id="UP000694920">
    <property type="component" value="Unplaced"/>
</dbReference>
<dbReference type="Pfam" id="PF09742">
    <property type="entry name" value="Dymeclin"/>
    <property type="match status" value="1"/>
</dbReference>
<comment type="similarity">
    <text evidence="1">Belongs to the dymeclin family.</text>
</comment>
<evidence type="ECO:0000256" key="4">
    <source>
        <dbReference type="ARBA" id="ARBA00023288"/>
    </source>
</evidence>
<evidence type="ECO:0000313" key="6">
    <source>
        <dbReference type="RefSeq" id="XP_015591669.1"/>
    </source>
</evidence>
<evidence type="ECO:0000256" key="3">
    <source>
        <dbReference type="ARBA" id="ARBA00022707"/>
    </source>
</evidence>
<keyword evidence="3" id="KW-0519">Myristate</keyword>
<evidence type="ECO:0000256" key="2">
    <source>
        <dbReference type="ARBA" id="ARBA00015736"/>
    </source>
</evidence>
<accession>A0AAJ7BR12</accession>
<dbReference type="PANTHER" id="PTHR12895:SF9">
    <property type="entry name" value="DYMECLIN"/>
    <property type="match status" value="1"/>
</dbReference>
<keyword evidence="4" id="KW-0449">Lipoprotein</keyword>
<dbReference type="AlphaFoldDB" id="A0AAJ7BR12"/>
<keyword evidence="5" id="KW-1185">Reference proteome</keyword>
<dbReference type="PANTHER" id="PTHR12895">
    <property type="entry name" value="DYMECLIN"/>
    <property type="match status" value="1"/>
</dbReference>
<organism evidence="5 6">
    <name type="scientific">Cephus cinctus</name>
    <name type="common">Wheat stem sawfly</name>
    <dbReference type="NCBI Taxonomy" id="211228"/>
    <lineage>
        <taxon>Eukaryota</taxon>
        <taxon>Metazoa</taxon>
        <taxon>Ecdysozoa</taxon>
        <taxon>Arthropoda</taxon>
        <taxon>Hexapoda</taxon>
        <taxon>Insecta</taxon>
        <taxon>Pterygota</taxon>
        <taxon>Neoptera</taxon>
        <taxon>Endopterygota</taxon>
        <taxon>Hymenoptera</taxon>
        <taxon>Cephoidea</taxon>
        <taxon>Cephidae</taxon>
        <taxon>Cephus</taxon>
    </lineage>
</organism>
<name>A0AAJ7BR12_CEPCN</name>
<dbReference type="InterPro" id="IPR019142">
    <property type="entry name" value="Dymeclin"/>
</dbReference>
<dbReference type="GO" id="GO:0007030">
    <property type="term" value="P:Golgi organization"/>
    <property type="evidence" value="ECO:0007669"/>
    <property type="project" value="TreeGrafter"/>
</dbReference>
<evidence type="ECO:0000256" key="1">
    <source>
        <dbReference type="ARBA" id="ARBA00010603"/>
    </source>
</evidence>
<dbReference type="GO" id="GO:0005794">
    <property type="term" value="C:Golgi apparatus"/>
    <property type="evidence" value="ECO:0007669"/>
    <property type="project" value="TreeGrafter"/>
</dbReference>
<dbReference type="RefSeq" id="XP_015591669.1">
    <property type="nucleotide sequence ID" value="XM_015736183.2"/>
</dbReference>